<keyword evidence="1 3" id="KW-0378">Hydrolase</keyword>
<evidence type="ECO:0000313" key="4">
    <source>
        <dbReference type="Proteomes" id="UP000321638"/>
    </source>
</evidence>
<dbReference type="GO" id="GO:0016020">
    <property type="term" value="C:membrane"/>
    <property type="evidence" value="ECO:0007669"/>
    <property type="project" value="TreeGrafter"/>
</dbReference>
<dbReference type="SUPFAM" id="SSF53474">
    <property type="entry name" value="alpha/beta-Hydrolases"/>
    <property type="match status" value="1"/>
</dbReference>
<name>A0A5C8PNF8_9HYPH</name>
<evidence type="ECO:0000313" key="3">
    <source>
        <dbReference type="EMBL" id="TXL75733.1"/>
    </source>
</evidence>
<proteinExistence type="predicted"/>
<dbReference type="Proteomes" id="UP000321638">
    <property type="component" value="Unassembled WGS sequence"/>
</dbReference>
<dbReference type="OrthoDB" id="9804723at2"/>
<dbReference type="PANTHER" id="PTHR43798">
    <property type="entry name" value="MONOACYLGLYCEROL LIPASE"/>
    <property type="match status" value="1"/>
</dbReference>
<dbReference type="Pfam" id="PF00561">
    <property type="entry name" value="Abhydrolase_1"/>
    <property type="match status" value="1"/>
</dbReference>
<dbReference type="InterPro" id="IPR050266">
    <property type="entry name" value="AB_hydrolase_sf"/>
</dbReference>
<dbReference type="GO" id="GO:0016787">
    <property type="term" value="F:hydrolase activity"/>
    <property type="evidence" value="ECO:0007669"/>
    <property type="project" value="UniProtKB-KW"/>
</dbReference>
<sequence>MPHITCDDGVRLYYEEAGEGTPIVFVHEYAGDWRAWEPQMRFFARRHRCITYSFRGYAPSDIPDDPAKYGQDRVVDDIRDVLDGLKIDKAHIVGLSMGGFAAAHFARRYPARTLSACICGCGFGAEKQFFQQFQAEAKANAERIRADGQSAFADSYAQGASRQRHRQKDPRGFAEFVAQLRQHDTVGAAHTMQEYQGKRPSLYDFEAEWAACAVPSLIIAGDEDDNVLQPSLWLKRCMGNAGLLVVPKTGHTVNLEEPEAFNRALWDFIVQVEAGKWTPRHTMPAGASMFR</sequence>
<dbReference type="RefSeq" id="WP_147847537.1">
    <property type="nucleotide sequence ID" value="NZ_VDUZ01000013.1"/>
</dbReference>
<evidence type="ECO:0000256" key="1">
    <source>
        <dbReference type="ARBA" id="ARBA00022801"/>
    </source>
</evidence>
<dbReference type="InterPro" id="IPR029058">
    <property type="entry name" value="AB_hydrolase_fold"/>
</dbReference>
<feature type="domain" description="AB hydrolase-1" evidence="2">
    <location>
        <begin position="22"/>
        <end position="258"/>
    </location>
</feature>
<dbReference type="Gene3D" id="3.40.50.1820">
    <property type="entry name" value="alpha/beta hydrolase"/>
    <property type="match status" value="1"/>
</dbReference>
<gene>
    <name evidence="3" type="ORF">FHP25_13890</name>
</gene>
<evidence type="ECO:0000259" key="2">
    <source>
        <dbReference type="Pfam" id="PF00561"/>
    </source>
</evidence>
<reference evidence="3 4" key="1">
    <citation type="submission" date="2019-06" db="EMBL/GenBank/DDBJ databases">
        <title>New taxonomy in bacterial strain CC-CFT640, isolated from vineyard.</title>
        <authorList>
            <person name="Lin S.-Y."/>
            <person name="Tsai C.-F."/>
            <person name="Young C.-C."/>
        </authorList>
    </citation>
    <scope>NUCLEOTIDE SEQUENCE [LARGE SCALE GENOMIC DNA]</scope>
    <source>
        <strain evidence="3 4">CC-CFT640</strain>
    </source>
</reference>
<comment type="caution">
    <text evidence="3">The sequence shown here is derived from an EMBL/GenBank/DDBJ whole genome shotgun (WGS) entry which is preliminary data.</text>
</comment>
<protein>
    <submittedName>
        <fullName evidence="3">Alpha/beta hydrolase</fullName>
    </submittedName>
</protein>
<dbReference type="AlphaFoldDB" id="A0A5C8PNF8"/>
<dbReference type="PANTHER" id="PTHR43798:SF31">
    <property type="entry name" value="AB HYDROLASE SUPERFAMILY PROTEIN YCLE"/>
    <property type="match status" value="1"/>
</dbReference>
<organism evidence="3 4">
    <name type="scientific">Vineibacter terrae</name>
    <dbReference type="NCBI Taxonomy" id="2586908"/>
    <lineage>
        <taxon>Bacteria</taxon>
        <taxon>Pseudomonadati</taxon>
        <taxon>Pseudomonadota</taxon>
        <taxon>Alphaproteobacteria</taxon>
        <taxon>Hyphomicrobiales</taxon>
        <taxon>Vineibacter</taxon>
    </lineage>
</organism>
<dbReference type="InterPro" id="IPR000073">
    <property type="entry name" value="AB_hydrolase_1"/>
</dbReference>
<accession>A0A5C8PNF8</accession>
<keyword evidence="4" id="KW-1185">Reference proteome</keyword>
<dbReference type="EMBL" id="VDUZ01000013">
    <property type="protein sequence ID" value="TXL75733.1"/>
    <property type="molecule type" value="Genomic_DNA"/>
</dbReference>